<protein>
    <recommendedName>
        <fullName evidence="3">Tyrosine specific protein phosphatases domain-containing protein</fullName>
    </recommendedName>
</protein>
<dbReference type="InterPro" id="IPR016130">
    <property type="entry name" value="Tyr_Pase_AS"/>
</dbReference>
<evidence type="ECO:0000313" key="5">
    <source>
        <dbReference type="Proteomes" id="UP000019593"/>
    </source>
</evidence>
<dbReference type="InterPro" id="IPR000387">
    <property type="entry name" value="Tyr_Pase_dom"/>
</dbReference>
<dbReference type="GO" id="GO:0016791">
    <property type="term" value="F:phosphatase activity"/>
    <property type="evidence" value="ECO:0007669"/>
    <property type="project" value="UniProtKB-ARBA"/>
</dbReference>
<dbReference type="PATRIC" id="fig|1294273.3.peg.3257"/>
<evidence type="ECO:0000256" key="2">
    <source>
        <dbReference type="SAM" id="MobiDB-lite"/>
    </source>
</evidence>
<dbReference type="SUPFAM" id="SSF52799">
    <property type="entry name" value="(Phosphotyrosine protein) phosphatases II"/>
    <property type="match status" value="1"/>
</dbReference>
<proteinExistence type="predicted"/>
<evidence type="ECO:0000259" key="3">
    <source>
        <dbReference type="PROSITE" id="PS50056"/>
    </source>
</evidence>
<dbReference type="HOGENOM" id="CLU_086339_0_0_5"/>
<dbReference type="AlphaFoldDB" id="W8S5Q8"/>
<organism evidence="4 5">
    <name type="scientific">Roseicyclus elongatus DSM 19469</name>
    <dbReference type="NCBI Taxonomy" id="1294273"/>
    <lineage>
        <taxon>Bacteria</taxon>
        <taxon>Pseudomonadati</taxon>
        <taxon>Pseudomonadota</taxon>
        <taxon>Alphaproteobacteria</taxon>
        <taxon>Rhodobacterales</taxon>
        <taxon>Roseobacteraceae</taxon>
        <taxon>Roseicyclus</taxon>
    </lineage>
</organism>
<dbReference type="InterPro" id="IPR029021">
    <property type="entry name" value="Prot-tyrosine_phosphatase-like"/>
</dbReference>
<dbReference type="OrthoDB" id="9814896at2"/>
<dbReference type="PROSITE" id="PS50056">
    <property type="entry name" value="TYR_PHOSPHATASE_2"/>
    <property type="match status" value="1"/>
</dbReference>
<keyword evidence="1" id="KW-0378">Hydrolase</keyword>
<feature type="compositionally biased region" description="Pro residues" evidence="2">
    <location>
        <begin position="1"/>
        <end position="10"/>
    </location>
</feature>
<sequence>MTHTPRPGPPAEIDTTQTPQAPETPDARAARKAAKGRSANKTLNRWLRDAFSHRIDTPAQRRLSHVYTQFFDHAVLRALWHNFAQVAPALYRSNHPSRRRLQRYRDLGITHVLTLRGGQSVAPYLFEAEACRDFGMVFLQIPLSAQRAPKRVRLLSLLDLFDEIESPLLIHCKSGADRTGLAAAMYLIHKQGVPAQEAKRELSLRRLHAKWSKAGVLDLFMADLAAAEARGVPMRRWIETEYDQDDTNRRFRAMGLAERLRL</sequence>
<dbReference type="InterPro" id="IPR057023">
    <property type="entry name" value="PTP-SAK"/>
</dbReference>
<reference evidence="4 5" key="1">
    <citation type="submission" date="2013-03" db="EMBL/GenBank/DDBJ databases">
        <authorList>
            <person name="Fiebig A."/>
            <person name="Goeker M."/>
            <person name="Klenk H.-P.P."/>
        </authorList>
    </citation>
    <scope>NUCLEOTIDE SEQUENCE [LARGE SCALE GENOMIC DNA]</scope>
    <source>
        <strain evidence="5">DSM 19469</strain>
    </source>
</reference>
<accession>W8S5Q8</accession>
<dbReference type="eggNOG" id="COG2365">
    <property type="taxonomic scope" value="Bacteria"/>
</dbReference>
<keyword evidence="5" id="KW-1185">Reference proteome</keyword>
<dbReference type="STRING" id="1294273.roselon_03299"/>
<feature type="domain" description="Tyrosine specific protein phosphatases" evidence="3">
    <location>
        <begin position="152"/>
        <end position="206"/>
    </location>
</feature>
<dbReference type="Proteomes" id="UP000019593">
    <property type="component" value="Chromosome"/>
</dbReference>
<dbReference type="RefSeq" id="WP_025313192.1">
    <property type="nucleotide sequence ID" value="NZ_CP004372.1"/>
</dbReference>
<evidence type="ECO:0000313" key="4">
    <source>
        <dbReference type="EMBL" id="AHM05557.1"/>
    </source>
</evidence>
<dbReference type="PROSITE" id="PS00383">
    <property type="entry name" value="TYR_PHOSPHATASE_1"/>
    <property type="match status" value="1"/>
</dbReference>
<dbReference type="EMBL" id="CP004372">
    <property type="protein sequence ID" value="AHM05557.1"/>
    <property type="molecule type" value="Genomic_DNA"/>
</dbReference>
<name>W8S5Q8_9RHOB</name>
<dbReference type="Gene3D" id="3.90.190.10">
    <property type="entry name" value="Protein tyrosine phosphatase superfamily"/>
    <property type="match status" value="1"/>
</dbReference>
<dbReference type="KEGG" id="red:roselon_03299"/>
<gene>
    <name evidence="4" type="ORF">roselon_03299</name>
</gene>
<evidence type="ECO:0000256" key="1">
    <source>
        <dbReference type="ARBA" id="ARBA00022801"/>
    </source>
</evidence>
<dbReference type="Pfam" id="PF22784">
    <property type="entry name" value="PTP-SAK"/>
    <property type="match status" value="1"/>
</dbReference>
<feature type="region of interest" description="Disordered" evidence="2">
    <location>
        <begin position="1"/>
        <end position="39"/>
    </location>
</feature>